<feature type="transmembrane region" description="Helical" evidence="1">
    <location>
        <begin position="19"/>
        <end position="39"/>
    </location>
</feature>
<keyword evidence="1" id="KW-0472">Membrane</keyword>
<feature type="domain" description="CAAX prenyl protease 2/Lysostaphin resistance protein A-like" evidence="2">
    <location>
        <begin position="126"/>
        <end position="210"/>
    </location>
</feature>
<keyword evidence="1" id="KW-0812">Transmembrane</keyword>
<dbReference type="EMBL" id="CP159218">
    <property type="protein sequence ID" value="XCG65542.1"/>
    <property type="molecule type" value="Genomic_DNA"/>
</dbReference>
<dbReference type="GO" id="GO:0080120">
    <property type="term" value="P:CAAX-box protein maturation"/>
    <property type="evidence" value="ECO:0007669"/>
    <property type="project" value="UniProtKB-ARBA"/>
</dbReference>
<feature type="transmembrane region" description="Helical" evidence="1">
    <location>
        <begin position="84"/>
        <end position="104"/>
    </location>
</feature>
<reference evidence="3" key="1">
    <citation type="submission" date="2024-05" db="EMBL/GenBank/DDBJ databases">
        <authorList>
            <person name="Cai S.Y."/>
            <person name="Jin L.M."/>
            <person name="Li H.R."/>
        </authorList>
    </citation>
    <scope>NUCLEOTIDE SEQUENCE</scope>
    <source>
        <strain evidence="3">A5-74</strain>
    </source>
</reference>
<evidence type="ECO:0000256" key="1">
    <source>
        <dbReference type="SAM" id="Phobius"/>
    </source>
</evidence>
<dbReference type="RefSeq" id="WP_353651147.1">
    <property type="nucleotide sequence ID" value="NZ_CP159218.1"/>
</dbReference>
<feature type="transmembrane region" description="Helical" evidence="1">
    <location>
        <begin position="198"/>
        <end position="220"/>
    </location>
</feature>
<sequence length="221" mass="23271">MTEPTGETRAVPRPTTRQVTIVIATLIVGAGILAWLITIEPGDRTFLLATVLLAAVWTIGAFLTGRPKMGHPASRVPGRIALPAVLGVVAGLSVIVVFVVGALIVTTIPSLRELVRSVLDHRNAGLFGVVTLTLVAGASEELFFRGALYDVLRGRHPIVFSTLIYTLTTVATGNWMLVFAALVLGALTGTLRYLTDGILASVLTHCIWSAGMLLALPAVLG</sequence>
<name>A0AAU8DT90_9ACTN</name>
<gene>
    <name evidence="3" type="ORF">ABLG96_09825</name>
</gene>
<dbReference type="Pfam" id="PF02517">
    <property type="entry name" value="Rce1-like"/>
    <property type="match status" value="1"/>
</dbReference>
<evidence type="ECO:0000313" key="3">
    <source>
        <dbReference type="EMBL" id="XCG65542.1"/>
    </source>
</evidence>
<feature type="transmembrane region" description="Helical" evidence="1">
    <location>
        <begin position="124"/>
        <end position="143"/>
    </location>
</feature>
<dbReference type="AlphaFoldDB" id="A0AAU8DT90"/>
<keyword evidence="1" id="KW-1133">Transmembrane helix</keyword>
<dbReference type="InterPro" id="IPR003675">
    <property type="entry name" value="Rce1/LyrA-like_dom"/>
</dbReference>
<feature type="transmembrane region" description="Helical" evidence="1">
    <location>
        <begin position="163"/>
        <end position="186"/>
    </location>
</feature>
<proteinExistence type="predicted"/>
<protein>
    <submittedName>
        <fullName evidence="3">Type II CAAX endopeptidase family protein</fullName>
    </submittedName>
</protein>
<evidence type="ECO:0000259" key="2">
    <source>
        <dbReference type="Pfam" id="PF02517"/>
    </source>
</evidence>
<organism evidence="3">
    <name type="scientific">Nakamurella sp. A5-74</name>
    <dbReference type="NCBI Taxonomy" id="3158264"/>
    <lineage>
        <taxon>Bacteria</taxon>
        <taxon>Bacillati</taxon>
        <taxon>Actinomycetota</taxon>
        <taxon>Actinomycetes</taxon>
        <taxon>Nakamurellales</taxon>
        <taxon>Nakamurellaceae</taxon>
        <taxon>Nakamurella</taxon>
    </lineage>
</organism>
<feature type="transmembrane region" description="Helical" evidence="1">
    <location>
        <begin position="45"/>
        <end position="63"/>
    </location>
</feature>
<dbReference type="GO" id="GO:0004175">
    <property type="term" value="F:endopeptidase activity"/>
    <property type="evidence" value="ECO:0007669"/>
    <property type="project" value="UniProtKB-ARBA"/>
</dbReference>
<accession>A0AAU8DT90</accession>